<gene>
    <name evidence="3" type="ORF">GBA63_20525</name>
</gene>
<reference evidence="3 4" key="1">
    <citation type="submission" date="2019-10" db="EMBL/GenBank/DDBJ databases">
        <title>Rubrobacter sp nov SCSIO 52090 isolated from a deep-sea sediment in the South China Sea.</title>
        <authorList>
            <person name="Chen R.W."/>
        </authorList>
    </citation>
    <scope>NUCLEOTIDE SEQUENCE [LARGE SCALE GENOMIC DNA]</scope>
    <source>
        <strain evidence="3 4">SCSIO 52909</strain>
    </source>
</reference>
<dbReference type="GO" id="GO:0120147">
    <property type="term" value="F:formylglycine-generating oxidase activity"/>
    <property type="evidence" value="ECO:0007669"/>
    <property type="project" value="TreeGrafter"/>
</dbReference>
<evidence type="ECO:0000313" key="3">
    <source>
        <dbReference type="EMBL" id="QIN84762.1"/>
    </source>
</evidence>
<keyword evidence="4" id="KW-1185">Reference proteome</keyword>
<protein>
    <submittedName>
        <fullName evidence="3">SUMF1/EgtB/PvdO family nonheme iron enzyme</fullName>
    </submittedName>
</protein>
<dbReference type="EMBL" id="CP045119">
    <property type="protein sequence ID" value="QIN84762.1"/>
    <property type="molecule type" value="Genomic_DNA"/>
</dbReference>
<proteinExistence type="predicted"/>
<dbReference type="KEGG" id="rub:GBA63_20525"/>
<evidence type="ECO:0000256" key="1">
    <source>
        <dbReference type="SAM" id="MobiDB-lite"/>
    </source>
</evidence>
<name>A0A6G8QE88_9ACTN</name>
<dbReference type="Gene3D" id="3.90.1580.10">
    <property type="entry name" value="paralog of FGE (formylglycine-generating enzyme)"/>
    <property type="match status" value="1"/>
</dbReference>
<feature type="domain" description="Sulfatase-modifying factor enzyme-like" evidence="2">
    <location>
        <begin position="41"/>
        <end position="322"/>
    </location>
</feature>
<organism evidence="3 4">
    <name type="scientific">Rubrobacter tropicus</name>
    <dbReference type="NCBI Taxonomy" id="2653851"/>
    <lineage>
        <taxon>Bacteria</taxon>
        <taxon>Bacillati</taxon>
        <taxon>Actinomycetota</taxon>
        <taxon>Rubrobacteria</taxon>
        <taxon>Rubrobacterales</taxon>
        <taxon>Rubrobacteraceae</taxon>
        <taxon>Rubrobacter</taxon>
    </lineage>
</organism>
<dbReference type="InterPro" id="IPR051043">
    <property type="entry name" value="Sulfatase_Mod_Factor_Kinase"/>
</dbReference>
<evidence type="ECO:0000259" key="2">
    <source>
        <dbReference type="Pfam" id="PF03781"/>
    </source>
</evidence>
<dbReference type="Proteomes" id="UP000501452">
    <property type="component" value="Chromosome"/>
</dbReference>
<accession>A0A6G8QE88</accession>
<dbReference type="SUPFAM" id="SSF56436">
    <property type="entry name" value="C-type lectin-like"/>
    <property type="match status" value="1"/>
</dbReference>
<dbReference type="AlphaFoldDB" id="A0A6G8QE88"/>
<feature type="region of interest" description="Disordered" evidence="1">
    <location>
        <begin position="1"/>
        <end position="46"/>
    </location>
</feature>
<dbReference type="Pfam" id="PF03781">
    <property type="entry name" value="FGE-sulfatase"/>
    <property type="match status" value="1"/>
</dbReference>
<dbReference type="InterPro" id="IPR042095">
    <property type="entry name" value="SUMF_sf"/>
</dbReference>
<feature type="compositionally biased region" description="Basic and acidic residues" evidence="1">
    <location>
        <begin position="1"/>
        <end position="13"/>
    </location>
</feature>
<evidence type="ECO:0000313" key="4">
    <source>
        <dbReference type="Proteomes" id="UP000501452"/>
    </source>
</evidence>
<dbReference type="RefSeq" id="WP_166179275.1">
    <property type="nucleotide sequence ID" value="NZ_CP045119.1"/>
</dbReference>
<dbReference type="InterPro" id="IPR016187">
    <property type="entry name" value="CTDL_fold"/>
</dbReference>
<dbReference type="InterPro" id="IPR005532">
    <property type="entry name" value="SUMF_dom"/>
</dbReference>
<sequence>MLGSREKRREPRQGESSCCVPTRSSGEVSRAPGPSIDTRPTPGMVRLPGGEFLMGADDGKGFPRDGEGPVRRVRLSPFSISPHATTNAEFSRFVEETGHRTEAEEFGWSFVFYGFVQPGAKVKGMIGDAPWWKGVDGAYWREPEGPGSGIDGRMDHPVVHVSHDDAVAYCAWAGVRLPTEAEWEYAARGGLKGRRFPWGNTLTPNGEHRCNIWQGEFPTRNTAEDGYGGTCSVDAFPPNGFGLHNVSGNVWEWCSDWFSATFHRDGGKGVREDPSGPQKGTVRVIRGGSYLCHKSYCNRYRVAARSSNTPDSSTANTGFRCAADG</sequence>
<dbReference type="PANTHER" id="PTHR23150:SF19">
    <property type="entry name" value="FORMYLGLYCINE-GENERATING ENZYME"/>
    <property type="match status" value="1"/>
</dbReference>
<dbReference type="PANTHER" id="PTHR23150">
    <property type="entry name" value="SULFATASE MODIFYING FACTOR 1, 2"/>
    <property type="match status" value="1"/>
</dbReference>